<protein>
    <submittedName>
        <fullName evidence="2">Uncharacterized protein</fullName>
    </submittedName>
</protein>
<feature type="region of interest" description="Disordered" evidence="1">
    <location>
        <begin position="159"/>
        <end position="184"/>
    </location>
</feature>
<organism evidence="2 3">
    <name type="scientific">Mangrovihabitans endophyticus</name>
    <dbReference type="NCBI Taxonomy" id="1751298"/>
    <lineage>
        <taxon>Bacteria</taxon>
        <taxon>Bacillati</taxon>
        <taxon>Actinomycetota</taxon>
        <taxon>Actinomycetes</taxon>
        <taxon>Micromonosporales</taxon>
        <taxon>Micromonosporaceae</taxon>
        <taxon>Mangrovihabitans</taxon>
    </lineage>
</organism>
<dbReference type="InterPro" id="IPR019117">
    <property type="entry name" value="CRISPR-assoc_protein_Cmr3"/>
</dbReference>
<evidence type="ECO:0000313" key="2">
    <source>
        <dbReference type="EMBL" id="GGL05136.1"/>
    </source>
</evidence>
<reference evidence="2" key="1">
    <citation type="journal article" date="2014" name="Int. J. Syst. Evol. Microbiol.">
        <title>Complete genome sequence of Corynebacterium casei LMG S-19264T (=DSM 44701T), isolated from a smear-ripened cheese.</title>
        <authorList>
            <consortium name="US DOE Joint Genome Institute (JGI-PGF)"/>
            <person name="Walter F."/>
            <person name="Albersmeier A."/>
            <person name="Kalinowski J."/>
            <person name="Ruckert C."/>
        </authorList>
    </citation>
    <scope>NUCLEOTIDE SEQUENCE</scope>
    <source>
        <strain evidence="2">CGMCC 4.7299</strain>
    </source>
</reference>
<dbReference type="AlphaFoldDB" id="A0A8J3C3L7"/>
<dbReference type="Pfam" id="PF09700">
    <property type="entry name" value="Cas_Cmr3"/>
    <property type="match status" value="1"/>
</dbReference>
<dbReference type="Proteomes" id="UP000656042">
    <property type="component" value="Unassembled WGS sequence"/>
</dbReference>
<comment type="caution">
    <text evidence="2">The sequence shown here is derived from an EMBL/GenBank/DDBJ whole genome shotgun (WGS) entry which is preliminary data.</text>
</comment>
<proteinExistence type="predicted"/>
<dbReference type="Gene3D" id="2.60.40.4350">
    <property type="match status" value="1"/>
</dbReference>
<accession>A0A8J3C3L7</accession>
<keyword evidence="3" id="KW-1185">Reference proteome</keyword>
<name>A0A8J3C3L7_9ACTN</name>
<evidence type="ECO:0000256" key="1">
    <source>
        <dbReference type="SAM" id="MobiDB-lite"/>
    </source>
</evidence>
<reference evidence="2" key="2">
    <citation type="submission" date="2020-09" db="EMBL/GenBank/DDBJ databases">
        <authorList>
            <person name="Sun Q."/>
            <person name="Zhou Y."/>
        </authorList>
    </citation>
    <scope>NUCLEOTIDE SEQUENCE</scope>
    <source>
        <strain evidence="2">CGMCC 4.7299</strain>
    </source>
</reference>
<feature type="compositionally biased region" description="Polar residues" evidence="1">
    <location>
        <begin position="165"/>
        <end position="177"/>
    </location>
</feature>
<gene>
    <name evidence="2" type="ORF">GCM10012284_44580</name>
</gene>
<dbReference type="EMBL" id="BMMX01000024">
    <property type="protein sequence ID" value="GGL05136.1"/>
    <property type="molecule type" value="Genomic_DNA"/>
</dbReference>
<evidence type="ECO:0000313" key="3">
    <source>
        <dbReference type="Proteomes" id="UP000656042"/>
    </source>
</evidence>
<sequence>MVPGSVVRGAFAARWIRQHGTPRTMSPDGRERFLTVFESGAVRFGPLYPHHSALRWLSAPTHKYGRPSDCTTPEPDLADTEADPVCTGCTTPLESARDGLDGADGLLTDRTHAGLDADDRPIDGQLYTRQRIRGGTRLDGLLTGPTDLLDQLTTDTSPLLLGGNRTASGRTTLTHQPATIDPPETTGQTVILRLHSPAIFVDDYGRPLPAPHPPDLARRLGIDNVHIERHWVRTDTVGGWHLASGLPKPTEQVTVAGSVYRLRCSSPPPSQALAALAHHGIGLRRHEGFGWISYPRAGDPA</sequence>